<dbReference type="Proteomes" id="UP001176021">
    <property type="component" value="Unassembled WGS sequence"/>
</dbReference>
<evidence type="ECO:0000313" key="3">
    <source>
        <dbReference type="Proteomes" id="UP001176021"/>
    </source>
</evidence>
<gene>
    <name evidence="2" type="ORF">M8H41_03640</name>
</gene>
<evidence type="ECO:0000313" key="2">
    <source>
        <dbReference type="EMBL" id="MDO0821953.1"/>
    </source>
</evidence>
<comment type="caution">
    <text evidence="2">The sequence shown here is derived from an EMBL/GenBank/DDBJ whole genome shotgun (WGS) entry which is preliminary data.</text>
</comment>
<dbReference type="Pfam" id="PF04313">
    <property type="entry name" value="HSDR_N"/>
    <property type="match status" value="1"/>
</dbReference>
<protein>
    <submittedName>
        <fullName evidence="2">Type I restriction enzyme HsdR N-terminal domain-containing protein</fullName>
    </submittedName>
</protein>
<dbReference type="EMBL" id="JAMJEV010000003">
    <property type="protein sequence ID" value="MDO0821953.1"/>
    <property type="molecule type" value="Genomic_DNA"/>
</dbReference>
<proteinExistence type="predicted"/>
<accession>A0ABT8QKU7</accession>
<name>A0ABT8QKU7_9FIRM</name>
<dbReference type="Gene3D" id="3.90.1570.30">
    <property type="match status" value="1"/>
</dbReference>
<reference evidence="2" key="1">
    <citation type="submission" date="2022-05" db="EMBL/GenBank/DDBJ databases">
        <title>Expanded diversity of anoxic marine methylotrophy in a Black Sea sulfate reducing microorganism.</title>
        <authorList>
            <person name="Fischer P.Q."/>
            <person name="Stams A.J.M."/>
            <person name="Villanueva L."/>
            <person name="Sousa D.Z."/>
        </authorList>
    </citation>
    <scope>NUCLEOTIDE SEQUENCE</scope>
    <source>
        <strain evidence="2">P130</strain>
    </source>
</reference>
<evidence type="ECO:0000259" key="1">
    <source>
        <dbReference type="Pfam" id="PF04313"/>
    </source>
</evidence>
<sequence>MNKEIRFNILKDFNYTILDDPEYGEDSVREEIIFPIIRSLGYSSDGNYRIIRSRKLLHPFVSIGSQQKKINIIPDYIMVINGKPSWIMEAKGPNQDILNTKHAEQAYSYAIHSEIRAQYYALCNGREFLIYHVSEYKPMLHFNIRQLPFYWGQLTNLLSPEKLYKNINHALSKDFGLHLKRMGFDRFKRLIFPHVPIPFIHKINNDLFSFGCNIVEDETTYCVSYDFNNEVLLQLQGKVPDEALTILKKPVDGERIEVQFADAVFYVNIECNLDGEIQENEDEVFLPLTIKRIIK</sequence>
<dbReference type="RefSeq" id="WP_301998181.1">
    <property type="nucleotide sequence ID" value="NZ_JAMJEV010000003.1"/>
</dbReference>
<keyword evidence="3" id="KW-1185">Reference proteome</keyword>
<organism evidence="2 3">
    <name type="scientific">Desulfosporosinus nitroreducens</name>
    <dbReference type="NCBI Taxonomy" id="2018668"/>
    <lineage>
        <taxon>Bacteria</taxon>
        <taxon>Bacillati</taxon>
        <taxon>Bacillota</taxon>
        <taxon>Clostridia</taxon>
        <taxon>Eubacteriales</taxon>
        <taxon>Desulfitobacteriaceae</taxon>
        <taxon>Desulfosporosinus</taxon>
    </lineage>
</organism>
<dbReference type="InterPro" id="IPR007409">
    <property type="entry name" value="Restrct_endonuc_type1_HsdR_N"/>
</dbReference>
<feature type="domain" description="Restriction endonuclease type I HsdR N-terminal" evidence="1">
    <location>
        <begin position="68"/>
        <end position="135"/>
    </location>
</feature>